<keyword evidence="1" id="KW-0472">Membrane</keyword>
<evidence type="ECO:0000313" key="2">
    <source>
        <dbReference type="EMBL" id="BDU00755.1"/>
    </source>
</evidence>
<feature type="transmembrane region" description="Helical" evidence="1">
    <location>
        <begin position="289"/>
        <end position="308"/>
    </location>
</feature>
<proteinExistence type="predicted"/>
<feature type="transmembrane region" description="Helical" evidence="1">
    <location>
        <begin position="237"/>
        <end position="254"/>
    </location>
</feature>
<organism evidence="2 3">
    <name type="scientific">Nocardia sputorum</name>
    <dbReference type="NCBI Taxonomy" id="2984338"/>
    <lineage>
        <taxon>Bacteria</taxon>
        <taxon>Bacillati</taxon>
        <taxon>Actinomycetota</taxon>
        <taxon>Actinomycetes</taxon>
        <taxon>Mycobacteriales</taxon>
        <taxon>Nocardiaceae</taxon>
        <taxon>Nocardia</taxon>
    </lineage>
</organism>
<keyword evidence="3" id="KW-1185">Reference proteome</keyword>
<reference evidence="2 3" key="1">
    <citation type="submission" date="2022-11" db="EMBL/GenBank/DDBJ databases">
        <title>Genome Sequencing of Nocardia sp. ON39_IFM12276 and assembly.</title>
        <authorList>
            <person name="Shimojima M."/>
            <person name="Toyokawa M."/>
            <person name="Uesaka K."/>
        </authorList>
    </citation>
    <scope>NUCLEOTIDE SEQUENCE [LARGE SCALE GENOMIC DNA]</scope>
    <source>
        <strain evidence="2 3">IFM 12276</strain>
    </source>
</reference>
<dbReference type="RefSeq" id="WP_281873685.1">
    <property type="nucleotide sequence ID" value="NZ_AP026978.1"/>
</dbReference>
<name>A0ABM8D093_9NOCA</name>
<dbReference type="Proteomes" id="UP001317870">
    <property type="component" value="Chromosome"/>
</dbReference>
<evidence type="ECO:0000256" key="1">
    <source>
        <dbReference type="SAM" id="Phobius"/>
    </source>
</evidence>
<feature type="transmembrane region" description="Helical" evidence="1">
    <location>
        <begin position="263"/>
        <end position="283"/>
    </location>
</feature>
<protein>
    <submittedName>
        <fullName evidence="2">Uncharacterized protein</fullName>
    </submittedName>
</protein>
<sequence>MNDSYDHPGVTPGIAAQAVAAVLSAMWPRLTGNLPNPSKVWRHWYTERNGDRVRARVVLIAGQAATPPAFLDAVPEVLTAEGFTVGKTQRVAERIALVEGSNGGYDIEVVSGGDSIFVVLHSQPITVTAELGRRLRQAPAEFVPWFPQRGDQDVADSAEIMAEVEALGKRFLDLHAEVRELVADAHAESQEIESRVRAIGNRSRAYGKLLTDTMVTPGVGLIVVGICSVFAPSSTAIATVGIVAGIAIFLRCVVARRAGVSSGFAPILAGTAATGVGITAAGGRYTEPLAHICVVLGVLLLLTGFVLWRMELRRLDQRLAAM</sequence>
<feature type="transmembrane region" description="Helical" evidence="1">
    <location>
        <begin position="209"/>
        <end position="231"/>
    </location>
</feature>
<gene>
    <name evidence="2" type="ORF">IFM12276_37830</name>
</gene>
<accession>A0ABM8D093</accession>
<evidence type="ECO:0000313" key="3">
    <source>
        <dbReference type="Proteomes" id="UP001317870"/>
    </source>
</evidence>
<keyword evidence="1" id="KW-1133">Transmembrane helix</keyword>
<keyword evidence="1" id="KW-0812">Transmembrane</keyword>
<dbReference type="EMBL" id="AP026978">
    <property type="protein sequence ID" value="BDU00755.1"/>
    <property type="molecule type" value="Genomic_DNA"/>
</dbReference>